<sequence length="227" mass="25871">MTLYSLPIIVLKNMNLKKVFLIIFLAVSLASCSVFTNLFDVTYDVSAYFKKASPKIVAILPFENFSDNPEASDVLRKIFYAQFSPKKFIDVEIFKVDSELKKNRIKNPSPLRSPHPEEIGKMLEADALIYGKVTYYKKKWMFFYASKTVGLFVEMKDTRTGKTLWAAEHKITTYGGTFPGITYSNMITTVLSLATGPVTSLWNYYLNEAEFARNANELCMKIVETIP</sequence>
<dbReference type="AlphaFoldDB" id="A0A1F7SDP0"/>
<evidence type="ECO:0000313" key="1">
    <source>
        <dbReference type="EMBL" id="OGL51890.1"/>
    </source>
</evidence>
<dbReference type="Gene3D" id="3.40.50.10610">
    <property type="entry name" value="ABC-type transport auxiliary lipoprotein component"/>
    <property type="match status" value="1"/>
</dbReference>
<evidence type="ECO:0008006" key="3">
    <source>
        <dbReference type="Google" id="ProtNLM"/>
    </source>
</evidence>
<dbReference type="Pfam" id="PF05643">
    <property type="entry name" value="GNA1162-like"/>
    <property type="match status" value="1"/>
</dbReference>
<dbReference type="InterPro" id="IPR008517">
    <property type="entry name" value="GNA1162-like"/>
</dbReference>
<comment type="caution">
    <text evidence="1">The sequence shown here is derived from an EMBL/GenBank/DDBJ whole genome shotgun (WGS) entry which is preliminary data.</text>
</comment>
<name>A0A1F7SDP0_9BACT</name>
<organism evidence="1 2">
    <name type="scientific">Candidatus Schekmanbacteria bacterium RIFCSPLOWO2_12_FULL_38_15</name>
    <dbReference type="NCBI Taxonomy" id="1817883"/>
    <lineage>
        <taxon>Bacteria</taxon>
        <taxon>Candidatus Schekmaniibacteriota</taxon>
    </lineage>
</organism>
<dbReference type="Proteomes" id="UP000178082">
    <property type="component" value="Unassembled WGS sequence"/>
</dbReference>
<dbReference type="STRING" id="1817883.A3G31_05775"/>
<protein>
    <recommendedName>
        <fullName evidence="3">Lipoprotein</fullName>
    </recommendedName>
</protein>
<evidence type="ECO:0000313" key="2">
    <source>
        <dbReference type="Proteomes" id="UP000178082"/>
    </source>
</evidence>
<dbReference type="EMBL" id="MGDI01000036">
    <property type="protein sequence ID" value="OGL51890.1"/>
    <property type="molecule type" value="Genomic_DNA"/>
</dbReference>
<reference evidence="1 2" key="1">
    <citation type="journal article" date="2016" name="Nat. Commun.">
        <title>Thousands of microbial genomes shed light on interconnected biogeochemical processes in an aquifer system.</title>
        <authorList>
            <person name="Anantharaman K."/>
            <person name="Brown C.T."/>
            <person name="Hug L.A."/>
            <person name="Sharon I."/>
            <person name="Castelle C.J."/>
            <person name="Probst A.J."/>
            <person name="Thomas B.C."/>
            <person name="Singh A."/>
            <person name="Wilkins M.J."/>
            <person name="Karaoz U."/>
            <person name="Brodie E.L."/>
            <person name="Williams K.H."/>
            <person name="Hubbard S.S."/>
            <person name="Banfield J.F."/>
        </authorList>
    </citation>
    <scope>NUCLEOTIDE SEQUENCE [LARGE SCALE GENOMIC DNA]</scope>
</reference>
<proteinExistence type="predicted"/>
<gene>
    <name evidence="1" type="ORF">A3G31_05775</name>
</gene>
<accession>A0A1F7SDP0</accession>